<dbReference type="AlphaFoldDB" id="A0AAV0FCY5"/>
<comment type="caution">
    <text evidence="2">The sequence shown here is derived from an EMBL/GenBank/DDBJ whole genome shotgun (WGS) entry which is preliminary data.</text>
</comment>
<organism evidence="2 3">
    <name type="scientific">Cuscuta epithymum</name>
    <dbReference type="NCBI Taxonomy" id="186058"/>
    <lineage>
        <taxon>Eukaryota</taxon>
        <taxon>Viridiplantae</taxon>
        <taxon>Streptophyta</taxon>
        <taxon>Embryophyta</taxon>
        <taxon>Tracheophyta</taxon>
        <taxon>Spermatophyta</taxon>
        <taxon>Magnoliopsida</taxon>
        <taxon>eudicotyledons</taxon>
        <taxon>Gunneridae</taxon>
        <taxon>Pentapetalae</taxon>
        <taxon>asterids</taxon>
        <taxon>lamiids</taxon>
        <taxon>Solanales</taxon>
        <taxon>Convolvulaceae</taxon>
        <taxon>Cuscuteae</taxon>
        <taxon>Cuscuta</taxon>
        <taxon>Cuscuta subgen. Cuscuta</taxon>
    </lineage>
</organism>
<keyword evidence="1" id="KW-1133">Transmembrane helix</keyword>
<reference evidence="2" key="1">
    <citation type="submission" date="2022-07" db="EMBL/GenBank/DDBJ databases">
        <authorList>
            <person name="Macas J."/>
            <person name="Novak P."/>
            <person name="Neumann P."/>
        </authorList>
    </citation>
    <scope>NUCLEOTIDE SEQUENCE</scope>
</reference>
<keyword evidence="3" id="KW-1185">Reference proteome</keyword>
<dbReference type="Proteomes" id="UP001152523">
    <property type="component" value="Unassembled WGS sequence"/>
</dbReference>
<keyword evidence="1" id="KW-0472">Membrane</keyword>
<evidence type="ECO:0000313" key="3">
    <source>
        <dbReference type="Proteomes" id="UP001152523"/>
    </source>
</evidence>
<name>A0AAV0FCY5_9ASTE</name>
<evidence type="ECO:0000313" key="2">
    <source>
        <dbReference type="EMBL" id="CAH9133340.1"/>
    </source>
</evidence>
<proteinExistence type="predicted"/>
<evidence type="ECO:0000256" key="1">
    <source>
        <dbReference type="SAM" id="Phobius"/>
    </source>
</evidence>
<protein>
    <submittedName>
        <fullName evidence="2">Uncharacterized protein</fullName>
    </submittedName>
</protein>
<feature type="transmembrane region" description="Helical" evidence="1">
    <location>
        <begin position="64"/>
        <end position="86"/>
    </location>
</feature>
<sequence length="102" mass="11348">MKLCFKNRFRRDVEGQSKDQFARSIPHNRTTSRLSSRYMMRRVLVALLAMYINACNAENQTMTVLGVCVISLIPALALLVCVINCLSGEEKPEKSNAAGGQV</sequence>
<gene>
    <name evidence="2" type="ORF">CEPIT_LOCUS32870</name>
</gene>
<accession>A0AAV0FCY5</accession>
<keyword evidence="1" id="KW-0812">Transmembrane</keyword>
<dbReference type="EMBL" id="CAMAPF010000975">
    <property type="protein sequence ID" value="CAH9133340.1"/>
    <property type="molecule type" value="Genomic_DNA"/>
</dbReference>